<dbReference type="PANTHER" id="PTHR30055">
    <property type="entry name" value="HTH-TYPE TRANSCRIPTIONAL REGULATOR RUTR"/>
    <property type="match status" value="1"/>
</dbReference>
<protein>
    <submittedName>
        <fullName evidence="6">Bacterial regulatory protein, tetR family</fullName>
    </submittedName>
</protein>
<dbReference type="Pfam" id="PF00440">
    <property type="entry name" value="TetR_N"/>
    <property type="match status" value="1"/>
</dbReference>
<dbReference type="PROSITE" id="PS50977">
    <property type="entry name" value="HTH_TETR_2"/>
    <property type="match status" value="1"/>
</dbReference>
<evidence type="ECO:0000256" key="4">
    <source>
        <dbReference type="PROSITE-ProRule" id="PRU00335"/>
    </source>
</evidence>
<evidence type="ECO:0000313" key="6">
    <source>
        <dbReference type="EMBL" id="PRQ07944.1"/>
    </source>
</evidence>
<dbReference type="RefSeq" id="WP_181233667.1">
    <property type="nucleotide sequence ID" value="NZ_PVNL01000047.1"/>
</dbReference>
<dbReference type="AlphaFoldDB" id="A0A2S9YS73"/>
<dbReference type="Gene3D" id="1.10.357.10">
    <property type="entry name" value="Tetracycline Repressor, domain 2"/>
    <property type="match status" value="1"/>
</dbReference>
<keyword evidence="3" id="KW-0804">Transcription</keyword>
<keyword evidence="1" id="KW-0805">Transcription regulation</keyword>
<dbReference type="InterPro" id="IPR009057">
    <property type="entry name" value="Homeodomain-like_sf"/>
</dbReference>
<feature type="DNA-binding region" description="H-T-H motif" evidence="4">
    <location>
        <begin position="34"/>
        <end position="53"/>
    </location>
</feature>
<sequence length="205" mass="22430">MSTFLVPFPARIEPEALGPRALAVAEAKGWATWSLRDVARDLGVTPNALYRHVGDRAGLVVLMGEAAIRELQAALRLDHRQANRSPDTDVLDMCRRFLRFAMERPHAFDALNQAKPAIEHPSHDAWVELWVDVRDIVKAETPNAADAASFALWAFLLGRVELARGVASRASVEAGLEHAVTALLAGFRAISPVPSPLPPHVRLDD</sequence>
<name>A0A2S9YS73_9BACT</name>
<feature type="domain" description="HTH tetR-type" evidence="5">
    <location>
        <begin position="11"/>
        <end position="71"/>
    </location>
</feature>
<dbReference type="InterPro" id="IPR050109">
    <property type="entry name" value="HTH-type_TetR-like_transc_reg"/>
</dbReference>
<keyword evidence="2 4" id="KW-0238">DNA-binding</keyword>
<evidence type="ECO:0000256" key="2">
    <source>
        <dbReference type="ARBA" id="ARBA00023125"/>
    </source>
</evidence>
<dbReference type="GO" id="GO:0000976">
    <property type="term" value="F:transcription cis-regulatory region binding"/>
    <property type="evidence" value="ECO:0007669"/>
    <property type="project" value="TreeGrafter"/>
</dbReference>
<dbReference type="Proteomes" id="UP000238823">
    <property type="component" value="Unassembled WGS sequence"/>
</dbReference>
<dbReference type="EMBL" id="PVNL01000047">
    <property type="protein sequence ID" value="PRQ07944.1"/>
    <property type="molecule type" value="Genomic_DNA"/>
</dbReference>
<dbReference type="PANTHER" id="PTHR30055:SF234">
    <property type="entry name" value="HTH-TYPE TRANSCRIPTIONAL REGULATOR BETI"/>
    <property type="match status" value="1"/>
</dbReference>
<comment type="caution">
    <text evidence="6">The sequence shown here is derived from an EMBL/GenBank/DDBJ whole genome shotgun (WGS) entry which is preliminary data.</text>
</comment>
<evidence type="ECO:0000256" key="1">
    <source>
        <dbReference type="ARBA" id="ARBA00023015"/>
    </source>
</evidence>
<dbReference type="Gene3D" id="1.10.10.60">
    <property type="entry name" value="Homeodomain-like"/>
    <property type="match status" value="1"/>
</dbReference>
<organism evidence="6 7">
    <name type="scientific">Enhygromyxa salina</name>
    <dbReference type="NCBI Taxonomy" id="215803"/>
    <lineage>
        <taxon>Bacteria</taxon>
        <taxon>Pseudomonadati</taxon>
        <taxon>Myxococcota</taxon>
        <taxon>Polyangia</taxon>
        <taxon>Nannocystales</taxon>
        <taxon>Nannocystaceae</taxon>
        <taxon>Enhygromyxa</taxon>
    </lineage>
</organism>
<dbReference type="SUPFAM" id="SSF48498">
    <property type="entry name" value="Tetracyclin repressor-like, C-terminal domain"/>
    <property type="match status" value="1"/>
</dbReference>
<proteinExistence type="predicted"/>
<evidence type="ECO:0000313" key="7">
    <source>
        <dbReference type="Proteomes" id="UP000238823"/>
    </source>
</evidence>
<gene>
    <name evidence="6" type="ORF">ENSA7_23830</name>
</gene>
<dbReference type="GO" id="GO:0003700">
    <property type="term" value="F:DNA-binding transcription factor activity"/>
    <property type="evidence" value="ECO:0007669"/>
    <property type="project" value="TreeGrafter"/>
</dbReference>
<dbReference type="InterPro" id="IPR001647">
    <property type="entry name" value="HTH_TetR"/>
</dbReference>
<dbReference type="InterPro" id="IPR036271">
    <property type="entry name" value="Tet_transcr_reg_TetR-rel_C_sf"/>
</dbReference>
<reference evidence="6 7" key="1">
    <citation type="submission" date="2018-03" db="EMBL/GenBank/DDBJ databases">
        <title>Draft Genome Sequences of the Obligatory Marine Myxobacteria Enhygromyxa salina SWB007.</title>
        <authorList>
            <person name="Poehlein A."/>
            <person name="Moghaddam J.A."/>
            <person name="Harms H."/>
            <person name="Alanjari M."/>
            <person name="Koenig G.M."/>
            <person name="Daniel R."/>
            <person name="Schaeberle T.F."/>
        </authorList>
    </citation>
    <scope>NUCLEOTIDE SEQUENCE [LARGE SCALE GENOMIC DNA]</scope>
    <source>
        <strain evidence="6 7">SWB007</strain>
    </source>
</reference>
<evidence type="ECO:0000256" key="3">
    <source>
        <dbReference type="ARBA" id="ARBA00023163"/>
    </source>
</evidence>
<evidence type="ECO:0000259" key="5">
    <source>
        <dbReference type="PROSITE" id="PS50977"/>
    </source>
</evidence>
<dbReference type="SUPFAM" id="SSF46689">
    <property type="entry name" value="Homeodomain-like"/>
    <property type="match status" value="1"/>
</dbReference>
<accession>A0A2S9YS73</accession>